<organism evidence="1 2">
    <name type="scientific">Symbiodinium natans</name>
    <dbReference type="NCBI Taxonomy" id="878477"/>
    <lineage>
        <taxon>Eukaryota</taxon>
        <taxon>Sar</taxon>
        <taxon>Alveolata</taxon>
        <taxon>Dinophyceae</taxon>
        <taxon>Suessiales</taxon>
        <taxon>Symbiodiniaceae</taxon>
        <taxon>Symbiodinium</taxon>
    </lineage>
</organism>
<evidence type="ECO:0000313" key="1">
    <source>
        <dbReference type="EMBL" id="CAE7374294.1"/>
    </source>
</evidence>
<gene>
    <name evidence="1" type="ORF">SNAT2548_LOCUS20449</name>
</gene>
<reference evidence="1" key="1">
    <citation type="submission" date="2021-02" db="EMBL/GenBank/DDBJ databases">
        <authorList>
            <person name="Dougan E. K."/>
            <person name="Rhodes N."/>
            <person name="Thang M."/>
            <person name="Chan C."/>
        </authorList>
    </citation>
    <scope>NUCLEOTIDE SEQUENCE</scope>
</reference>
<accession>A0A812PXQ0</accession>
<protein>
    <submittedName>
        <fullName evidence="1">Uncharacterized protein</fullName>
    </submittedName>
</protein>
<proteinExistence type="predicted"/>
<dbReference type="EMBL" id="CAJNDS010002210">
    <property type="protein sequence ID" value="CAE7374294.1"/>
    <property type="molecule type" value="Genomic_DNA"/>
</dbReference>
<comment type="caution">
    <text evidence="1">The sequence shown here is derived from an EMBL/GenBank/DDBJ whole genome shotgun (WGS) entry which is preliminary data.</text>
</comment>
<keyword evidence="2" id="KW-1185">Reference proteome</keyword>
<name>A0A812PXQ0_9DINO</name>
<dbReference type="Proteomes" id="UP000604046">
    <property type="component" value="Unassembled WGS sequence"/>
</dbReference>
<evidence type="ECO:0000313" key="2">
    <source>
        <dbReference type="Proteomes" id="UP000604046"/>
    </source>
</evidence>
<dbReference type="AlphaFoldDB" id="A0A812PXQ0"/>
<sequence>MAAVSRMLMGAGLLQTHALPCCHSRERTTSLTKGFSRPSACTRALRPRNLADAQRAQARSSLILPVGRPVEPVTQKRKDRRLKIFPAGFFSRASVWTSFSLEAPSTRLLNRLLVQDGRQLFEAGWLYSHYSEVINAVANKEPLLRRLAACLGFGVRLAQGRAPFPSRCPSLAVAFGPGSQAS</sequence>